<dbReference type="GO" id="GO:0031396">
    <property type="term" value="P:regulation of protein ubiquitination"/>
    <property type="evidence" value="ECO:0007669"/>
    <property type="project" value="InterPro"/>
</dbReference>
<feature type="domain" description="DM2" evidence="2">
    <location>
        <begin position="1"/>
        <end position="247"/>
    </location>
</feature>
<dbReference type="GO" id="GO:0034501">
    <property type="term" value="P:protein localization to kinetochore"/>
    <property type="evidence" value="ECO:0007669"/>
    <property type="project" value="TreeGrafter"/>
</dbReference>
<dbReference type="OrthoDB" id="8633268at2759"/>
<dbReference type="PANTHER" id="PTHR14382">
    <property type="entry name" value="MDM2-BINDING PROTEIN"/>
    <property type="match status" value="1"/>
</dbReference>
<evidence type="ECO:0000259" key="4">
    <source>
        <dbReference type="Pfam" id="PF14920"/>
    </source>
</evidence>
<accession>A0A3N0XIC4</accession>
<feature type="compositionally biased region" description="Polar residues" evidence="1">
    <location>
        <begin position="796"/>
        <end position="808"/>
    </location>
</feature>
<feature type="domain" description="MDN2-binding protein C-terminal" evidence="4">
    <location>
        <begin position="642"/>
        <end position="875"/>
    </location>
</feature>
<dbReference type="GO" id="GO:0000776">
    <property type="term" value="C:kinetochore"/>
    <property type="evidence" value="ECO:0007669"/>
    <property type="project" value="TreeGrafter"/>
</dbReference>
<dbReference type="EMBL" id="RJVU01072388">
    <property type="protein sequence ID" value="ROI36369.1"/>
    <property type="molecule type" value="Genomic_DNA"/>
</dbReference>
<dbReference type="InterPro" id="IPR029420">
    <property type="entry name" value="MTBP_central"/>
</dbReference>
<dbReference type="Pfam" id="PF14919">
    <property type="entry name" value="MTBP_mid"/>
    <property type="match status" value="1"/>
</dbReference>
<dbReference type="Proteomes" id="UP000281406">
    <property type="component" value="Unassembled WGS sequence"/>
</dbReference>
<dbReference type="InterPro" id="IPR029418">
    <property type="entry name" value="MTBP_C"/>
</dbReference>
<evidence type="ECO:0000259" key="2">
    <source>
        <dbReference type="Pfam" id="PF14918"/>
    </source>
</evidence>
<feature type="region of interest" description="Disordered" evidence="1">
    <location>
        <begin position="713"/>
        <end position="814"/>
    </location>
</feature>
<dbReference type="Pfam" id="PF14920">
    <property type="entry name" value="MTBP_C"/>
    <property type="match status" value="1"/>
</dbReference>
<dbReference type="PANTHER" id="PTHR14382:SF1">
    <property type="entry name" value="MDM2-BINDING PROTEIN"/>
    <property type="match status" value="1"/>
</dbReference>
<keyword evidence="6" id="KW-1185">Reference proteome</keyword>
<protein>
    <submittedName>
        <fullName evidence="5">Mdm2-binding protein</fullName>
    </submittedName>
</protein>
<proteinExistence type="predicted"/>
<dbReference type="InterPro" id="IPR039061">
    <property type="entry name" value="MTBP"/>
</dbReference>
<evidence type="ECO:0000313" key="5">
    <source>
        <dbReference type="EMBL" id="ROI36369.1"/>
    </source>
</evidence>
<feature type="compositionally biased region" description="Low complexity" evidence="1">
    <location>
        <begin position="770"/>
        <end position="791"/>
    </location>
</feature>
<organism evidence="5 6">
    <name type="scientific">Anabarilius grahami</name>
    <name type="common">Kanglang fish</name>
    <name type="synonym">Barilius grahami</name>
    <dbReference type="NCBI Taxonomy" id="495550"/>
    <lineage>
        <taxon>Eukaryota</taxon>
        <taxon>Metazoa</taxon>
        <taxon>Chordata</taxon>
        <taxon>Craniata</taxon>
        <taxon>Vertebrata</taxon>
        <taxon>Euteleostomi</taxon>
        <taxon>Actinopterygii</taxon>
        <taxon>Neopterygii</taxon>
        <taxon>Teleostei</taxon>
        <taxon>Ostariophysi</taxon>
        <taxon>Cypriniformes</taxon>
        <taxon>Xenocyprididae</taxon>
        <taxon>Xenocypridinae</taxon>
        <taxon>Xenocypridinae incertae sedis</taxon>
        <taxon>Anabarilius</taxon>
    </lineage>
</organism>
<feature type="domain" description="DM2" evidence="3">
    <location>
        <begin position="328"/>
        <end position="638"/>
    </location>
</feature>
<feature type="compositionally biased region" description="Basic and acidic residues" evidence="1">
    <location>
        <begin position="727"/>
        <end position="756"/>
    </location>
</feature>
<dbReference type="GO" id="GO:0007089">
    <property type="term" value="P:traversing start control point of mitotic cell cycle"/>
    <property type="evidence" value="ECO:0007669"/>
    <property type="project" value="TreeGrafter"/>
</dbReference>
<name>A0A3N0XIC4_ANAGA</name>
<reference evidence="5 6" key="1">
    <citation type="submission" date="2018-10" db="EMBL/GenBank/DDBJ databases">
        <title>Genome assembly for a Yunnan-Guizhou Plateau 3E fish, Anabarilius grahami (Regan), and its evolutionary and genetic applications.</title>
        <authorList>
            <person name="Jiang W."/>
        </authorList>
    </citation>
    <scope>NUCLEOTIDE SEQUENCE [LARGE SCALE GENOMIC DNA]</scope>
    <source>
        <strain evidence="5">AG-KIZ</strain>
        <tissue evidence="5">Muscle</tissue>
    </source>
</reference>
<dbReference type="AlphaFoldDB" id="A0A3N0XIC4"/>
<dbReference type="InterPro" id="IPR029421">
    <property type="entry name" value="MTBP_N"/>
</dbReference>
<evidence type="ECO:0000313" key="6">
    <source>
        <dbReference type="Proteomes" id="UP000281406"/>
    </source>
</evidence>
<evidence type="ECO:0000256" key="1">
    <source>
        <dbReference type="SAM" id="MobiDB-lite"/>
    </source>
</evidence>
<sequence>MDRYVLVVTINLEPKRDSSFDGVDESKKVFDILKHIAGSSLTRVPLFPACSLSGSPAPQKWYFAIQASYGTTQWCSSEWEELCSQRSDSEESEPSALDSCIAALQEQEEQGALTENPSHAELFEEAAEGLHQLADKLPHPGKSLLDVIVLCVGEEAGLKDMLPVIGSLKHMRAWHSAQMIMVTEHSAGWQKAAMYLDARLCSPSVIDSCVDGREIWRGGLHIREKKFVSELKFEGFCLRAQRRNHWSDALYPHTDPQCHTDHKLQHEITAVNLHADILQPFSSEDSPVEVLTSVDDLDISLLMSFIIVIGTAINVKMPFSPVSDGLASKSLKAKLLLDQLSTLRGELEHWGDNDKKCFLLQVGALFSLSCVISTATFPAASQLSSCKWRDFMSKRPKDLPVPDVEVKGERGHYLFLVQGVESGGCTARMIHTANQTNGAAALATINALIREKVPPSSGSSTADWLRSLPYLHGEQFLQRERKLAKVQTLVLKECCRRREEVQKPAAIPVNELKALLSLAREQYLQMHNATLPRATDHMCLEKNQTSSSNKSGVKHSSHTEWPERSVLQNYENIQRVRQRSRCRLFSSGSSESLMGPKDSQRGSSTLLDARELLKHFTPDGLPSGELQPLPVLRGEHAFQLSPDLTPRKVTKLPFSKAARSHYHGIEFCLDEWKALERDRGFVKLQSRLIRYETQSTCCKEPCPVPFTLSPAPSPAVLSEPGSVPDGEALHSEPPRLKRRSRETDLQQHKRFCKSESSESLGAGGTHPAVGALRQQAARSRSSSGLARRSASVADPSPSQKPSQTQTESRSQKHNRMLREVVAKTLNKHGISSEHKCFEACSQRLFDISKFYLKDLKTSRGLHEEMKKAASNNVKQRLKVSHLAKLPNTFQSHTGPLFSLLSAQRGDGKGGRGLRITLEALRALEGNMQFELTRYLSTELL</sequence>
<evidence type="ECO:0000259" key="3">
    <source>
        <dbReference type="Pfam" id="PF14919"/>
    </source>
</evidence>
<dbReference type="Pfam" id="PF14918">
    <property type="entry name" value="MTBP_N"/>
    <property type="match status" value="1"/>
</dbReference>
<comment type="caution">
    <text evidence="5">The sequence shown here is derived from an EMBL/GenBank/DDBJ whole genome shotgun (WGS) entry which is preliminary data.</text>
</comment>
<gene>
    <name evidence="5" type="ORF">DPX16_11310</name>
</gene>